<sequence length="139" mass="15171">MDEPPSKRPRTTPNKADDSETATFDAAPDETTPHTNLRQLASALNAQQPTRTPQRAASAGPSRTPGTAASQTRTPRTNLRQLPVARRVGPPTTPHAIRALQARRDAALAASGGRRNRRRSGLTQRETPRDILRALSRRE</sequence>
<dbReference type="Proteomes" id="UP001165186">
    <property type="component" value="Unassembled WGS sequence"/>
</dbReference>
<reference evidence="1" key="1">
    <citation type="submission" date="2024-09" db="EMBL/GenBank/DDBJ databases">
        <title>Draft Genome Sequences of Neofusicoccum parvum.</title>
        <authorList>
            <person name="Ashida A."/>
            <person name="Camagna M."/>
            <person name="Tanaka A."/>
            <person name="Takemoto D."/>
        </authorList>
    </citation>
    <scope>NUCLEOTIDE SEQUENCE</scope>
    <source>
        <strain evidence="1">PPO83</strain>
    </source>
</reference>
<accession>A0ACB5SGF7</accession>
<dbReference type="EMBL" id="BSXG01000090">
    <property type="protein sequence ID" value="GME39855.1"/>
    <property type="molecule type" value="Genomic_DNA"/>
</dbReference>
<comment type="caution">
    <text evidence="1">The sequence shown here is derived from an EMBL/GenBank/DDBJ whole genome shotgun (WGS) entry which is preliminary data.</text>
</comment>
<evidence type="ECO:0000313" key="1">
    <source>
        <dbReference type="EMBL" id="GME39855.1"/>
    </source>
</evidence>
<evidence type="ECO:0000313" key="2">
    <source>
        <dbReference type="Proteomes" id="UP001165186"/>
    </source>
</evidence>
<organism evidence="1 2">
    <name type="scientific">Neofusicoccum parvum</name>
    <dbReference type="NCBI Taxonomy" id="310453"/>
    <lineage>
        <taxon>Eukaryota</taxon>
        <taxon>Fungi</taxon>
        <taxon>Dikarya</taxon>
        <taxon>Ascomycota</taxon>
        <taxon>Pezizomycotina</taxon>
        <taxon>Dothideomycetes</taxon>
        <taxon>Dothideomycetes incertae sedis</taxon>
        <taxon>Botryosphaeriales</taxon>
        <taxon>Botryosphaeriaceae</taxon>
        <taxon>Neofusicoccum</taxon>
    </lineage>
</organism>
<keyword evidence="2" id="KW-1185">Reference proteome</keyword>
<proteinExistence type="predicted"/>
<protein>
    <submittedName>
        <fullName evidence="1">Uncharacterized protein</fullName>
    </submittedName>
</protein>
<gene>
    <name evidence="1" type="primary">g11727</name>
    <name evidence="1" type="ORF">NpPPO83_00011727</name>
</gene>
<name>A0ACB5SGF7_9PEZI</name>